<organism evidence="1 2">
    <name type="scientific">Ramlibacter monticola</name>
    <dbReference type="NCBI Taxonomy" id="1926872"/>
    <lineage>
        <taxon>Bacteria</taxon>
        <taxon>Pseudomonadati</taxon>
        <taxon>Pseudomonadota</taxon>
        <taxon>Betaproteobacteria</taxon>
        <taxon>Burkholderiales</taxon>
        <taxon>Comamonadaceae</taxon>
        <taxon>Ramlibacter</taxon>
    </lineage>
</organism>
<name>A0A936Z3Q0_9BURK</name>
<evidence type="ECO:0000313" key="2">
    <source>
        <dbReference type="Proteomes" id="UP000599109"/>
    </source>
</evidence>
<keyword evidence="2" id="KW-1185">Reference proteome</keyword>
<dbReference type="RefSeq" id="WP_201676014.1">
    <property type="nucleotide sequence ID" value="NZ_JAEQNE010000005.1"/>
</dbReference>
<dbReference type="Proteomes" id="UP000599109">
    <property type="component" value="Unassembled WGS sequence"/>
</dbReference>
<evidence type="ECO:0000313" key="1">
    <source>
        <dbReference type="EMBL" id="MBL0393344.1"/>
    </source>
</evidence>
<comment type="caution">
    <text evidence="1">The sequence shown here is derived from an EMBL/GenBank/DDBJ whole genome shotgun (WGS) entry which is preliminary data.</text>
</comment>
<gene>
    <name evidence="1" type="ORF">JJ685_19560</name>
</gene>
<sequence length="54" mass="5296">MPTIVHRGSRSIASVPRLAHAAIVALLVIAALAAPLALAGDQLACVSPVAPSSA</sequence>
<dbReference type="EMBL" id="JAEQNE010000005">
    <property type="protein sequence ID" value="MBL0393344.1"/>
    <property type="molecule type" value="Genomic_DNA"/>
</dbReference>
<reference evidence="1 2" key="1">
    <citation type="journal article" date="2017" name="Int. J. Syst. Evol. Microbiol.">
        <title>Ramlibacter monticola sp. nov., isolated from forest soil.</title>
        <authorList>
            <person name="Chaudhary D.K."/>
            <person name="Kim J."/>
        </authorList>
    </citation>
    <scope>NUCLEOTIDE SEQUENCE [LARGE SCALE GENOMIC DNA]</scope>
    <source>
        <strain evidence="1 2">KACC 19175</strain>
    </source>
</reference>
<protein>
    <submittedName>
        <fullName evidence="1">Uncharacterized protein</fullName>
    </submittedName>
</protein>
<proteinExistence type="predicted"/>
<dbReference type="AlphaFoldDB" id="A0A936Z3Q0"/>
<accession>A0A936Z3Q0</accession>